<sequence length="404" mass="45040">MVPTTLRFCGTKPRIIVTSDISNEPDDAQSLVRYLLYSNEFETLGLVACTSNSLKDRVCPEDMETIIRAFRNVVENLNAHVHPSNSYPSASHLLSLVKTGPAMFGRQALQPEVPISSGAQTIIKSLEASTEPLWVLCWGGSTVIAQALYHLQKAKSAQDFARLRSRLRVYAISDQDDTGLWIRLKFPDIFYICSVHGWNQLILGAWNGMSGELNAPFLDTGGPDTSLVDRNWLWKHVQIGPFGAVYPDYTFTVEGDTPSFLHLVQNGLGLPEHPEWGGWGGRYTLVDLSGQANHYADTVDRVVGKDGEVFVSPRATIWRWREAYQNDFAARMQWTLGPDREIVNHAPVVVVNGSPLGPEMVQVEVEAGSEIVLDASNSYDPDGDRLSFRWVQYKEPTKAHSEIH</sequence>
<dbReference type="Gene3D" id="2.60.40.10">
    <property type="entry name" value="Immunoglobulins"/>
    <property type="match status" value="1"/>
</dbReference>
<evidence type="ECO:0000259" key="2">
    <source>
        <dbReference type="Pfam" id="PF21027"/>
    </source>
</evidence>
<dbReference type="Pfam" id="PF21027">
    <property type="entry name" value="Sde0182_C"/>
    <property type="match status" value="1"/>
</dbReference>
<keyword evidence="4" id="KW-1185">Reference proteome</keyword>
<dbReference type="Pfam" id="PF07632">
    <property type="entry name" value="Sde182_NH-like"/>
    <property type="match status" value="1"/>
</dbReference>
<evidence type="ECO:0008006" key="5">
    <source>
        <dbReference type="Google" id="ProtNLM"/>
    </source>
</evidence>
<reference evidence="3 4" key="1">
    <citation type="submission" date="2024-07" db="EMBL/GenBank/DDBJ databases">
        <title>Section-level genome sequencing and comparative genomics of Aspergillus sections Usti and Cavernicolus.</title>
        <authorList>
            <consortium name="Lawrence Berkeley National Laboratory"/>
            <person name="Nybo J.L."/>
            <person name="Vesth T.C."/>
            <person name="Theobald S."/>
            <person name="Frisvad J.C."/>
            <person name="Larsen T.O."/>
            <person name="Kjaerboelling I."/>
            <person name="Rothschild-Mancinelli K."/>
            <person name="Lyhne E.K."/>
            <person name="Kogle M.E."/>
            <person name="Barry K."/>
            <person name="Clum A."/>
            <person name="Na H."/>
            <person name="Ledsgaard L."/>
            <person name="Lin J."/>
            <person name="Lipzen A."/>
            <person name="Kuo A."/>
            <person name="Riley R."/>
            <person name="Mondo S."/>
            <person name="Labutti K."/>
            <person name="Haridas S."/>
            <person name="Pangalinan J."/>
            <person name="Salamov A.A."/>
            <person name="Simmons B.A."/>
            <person name="Magnuson J.K."/>
            <person name="Chen J."/>
            <person name="Drula E."/>
            <person name="Henrissat B."/>
            <person name="Wiebenga A."/>
            <person name="Lubbers R.J."/>
            <person name="Gomes A.C."/>
            <person name="Makela M.R."/>
            <person name="Stajich J."/>
            <person name="Grigoriev I.V."/>
            <person name="Mortensen U.H."/>
            <person name="De Vries R.P."/>
            <person name="Baker S.E."/>
            <person name="Andersen M.R."/>
        </authorList>
    </citation>
    <scope>NUCLEOTIDE SEQUENCE [LARGE SCALE GENOMIC DNA]</scope>
    <source>
        <strain evidence="3 4">CBS 123904</strain>
    </source>
</reference>
<dbReference type="EMBL" id="JBFXLU010000033">
    <property type="protein sequence ID" value="KAL2851028.1"/>
    <property type="molecule type" value="Genomic_DNA"/>
</dbReference>
<dbReference type="InterPro" id="IPR036452">
    <property type="entry name" value="Ribo_hydro-like"/>
</dbReference>
<dbReference type="Proteomes" id="UP001610446">
    <property type="component" value="Unassembled WGS sequence"/>
</dbReference>
<dbReference type="InterPro" id="IPR011483">
    <property type="entry name" value="Sde182_NH-like"/>
</dbReference>
<proteinExistence type="predicted"/>
<dbReference type="InterPro" id="IPR048527">
    <property type="entry name" value="Sde182_C"/>
</dbReference>
<feature type="domain" description="Cellulose-binding Sde182 nucleoside hydrolase-like" evidence="1">
    <location>
        <begin position="14"/>
        <end position="283"/>
    </location>
</feature>
<feature type="domain" description="Cellulose-binding Sde182 C-terminal" evidence="2">
    <location>
        <begin position="370"/>
        <end position="403"/>
    </location>
</feature>
<name>A0ABR4KFI9_9EURO</name>
<evidence type="ECO:0000313" key="4">
    <source>
        <dbReference type="Proteomes" id="UP001610446"/>
    </source>
</evidence>
<gene>
    <name evidence="3" type="ORF">BJY01DRAFT_245237</name>
</gene>
<organism evidence="3 4">
    <name type="scientific">Aspergillus pseudoustus</name>
    <dbReference type="NCBI Taxonomy" id="1810923"/>
    <lineage>
        <taxon>Eukaryota</taxon>
        <taxon>Fungi</taxon>
        <taxon>Dikarya</taxon>
        <taxon>Ascomycota</taxon>
        <taxon>Pezizomycotina</taxon>
        <taxon>Eurotiomycetes</taxon>
        <taxon>Eurotiomycetidae</taxon>
        <taxon>Eurotiales</taxon>
        <taxon>Aspergillaceae</taxon>
        <taxon>Aspergillus</taxon>
        <taxon>Aspergillus subgen. Nidulantes</taxon>
    </lineage>
</organism>
<evidence type="ECO:0000313" key="3">
    <source>
        <dbReference type="EMBL" id="KAL2851028.1"/>
    </source>
</evidence>
<dbReference type="SUPFAM" id="SSF53590">
    <property type="entry name" value="Nucleoside hydrolase"/>
    <property type="match status" value="1"/>
</dbReference>
<evidence type="ECO:0000259" key="1">
    <source>
        <dbReference type="Pfam" id="PF07632"/>
    </source>
</evidence>
<dbReference type="InterPro" id="IPR013783">
    <property type="entry name" value="Ig-like_fold"/>
</dbReference>
<protein>
    <recommendedName>
        <fullName evidence="5">DUF1593-domain-containing protein</fullName>
    </recommendedName>
</protein>
<accession>A0ABR4KFI9</accession>
<comment type="caution">
    <text evidence="3">The sequence shown here is derived from an EMBL/GenBank/DDBJ whole genome shotgun (WGS) entry which is preliminary data.</text>
</comment>
<dbReference type="Gene3D" id="3.90.245.10">
    <property type="entry name" value="Ribonucleoside hydrolase-like"/>
    <property type="match status" value="1"/>
</dbReference>